<protein>
    <submittedName>
        <fullName evidence="2">Uncharacterized protein</fullName>
    </submittedName>
</protein>
<dbReference type="EMBL" id="KN846952">
    <property type="protein sequence ID" value="KIV83354.1"/>
    <property type="molecule type" value="Genomic_DNA"/>
</dbReference>
<evidence type="ECO:0000313" key="2">
    <source>
        <dbReference type="EMBL" id="KIV83354.1"/>
    </source>
</evidence>
<evidence type="ECO:0000256" key="1">
    <source>
        <dbReference type="SAM" id="MobiDB-lite"/>
    </source>
</evidence>
<sequence>MATFEEDTKPTDATIRAIMDHVGLTDDYRLHIGIDFGTKFSSVCYDYSRPSIPLINCHAASETVKDYNTSDRFASIAAFTQADDVATKTLWQLEFGARALRSTRSTTIGQNRVVKVEMMKLHLISEQYAETLKPRMWHVLNDLNQHHADVMHAICNGGREVSCRVHDPLSQQYRVCSIRSVDCIIREFLLYLLQSTKARIAKRHKLTPAVVTTIFRKKADVAISVPTNEMWTDSIMFDFRYLLQKAGFPEATILVSEARSSALYHAFELIKAAGFDVAEKTAGKITEQITIIADLQVDTTNITCLGSYHATEGSCTISFGEISSGVGSLDGSEMLSTLFKQYLRHELFQLPGGVSGLVPHFQGSQDQILDACAAGFELVKQDFDNTRASYEVAPRFDADRQPRLLHIDQRGIIVDGNQLILDASIIQAIFDEWLTGIASMLRAVILDVTKDWKETTPVVIGLTGWDWYRLPPYVLQFLTAHFSSQRGPVQVIEIKTRLAQGNYLQLVHHDLAGTQSAYHRHLARIGGDEAKIMADLRYSKHGPPRDVRVPPRGPELDPAVRRVV</sequence>
<dbReference type="AlphaFoldDB" id="A0A0D1YPZ2"/>
<dbReference type="Gene3D" id="3.30.420.40">
    <property type="match status" value="1"/>
</dbReference>
<name>A0A0D1YPZ2_9EURO</name>
<organism evidence="2 3">
    <name type="scientific">Exophiala sideris</name>
    <dbReference type="NCBI Taxonomy" id="1016849"/>
    <lineage>
        <taxon>Eukaryota</taxon>
        <taxon>Fungi</taxon>
        <taxon>Dikarya</taxon>
        <taxon>Ascomycota</taxon>
        <taxon>Pezizomycotina</taxon>
        <taxon>Eurotiomycetes</taxon>
        <taxon>Chaetothyriomycetidae</taxon>
        <taxon>Chaetothyriales</taxon>
        <taxon>Herpotrichiellaceae</taxon>
        <taxon>Exophiala</taxon>
    </lineage>
</organism>
<dbReference type="Proteomes" id="UP000053599">
    <property type="component" value="Unassembled WGS sequence"/>
</dbReference>
<reference evidence="2 3" key="1">
    <citation type="submission" date="2015-01" db="EMBL/GenBank/DDBJ databases">
        <title>The Genome Sequence of Exophiala sideris CBS121828.</title>
        <authorList>
            <consortium name="The Broad Institute Genomics Platform"/>
            <person name="Cuomo C."/>
            <person name="de Hoog S."/>
            <person name="Gorbushina A."/>
            <person name="Stielow B."/>
            <person name="Teixiera M."/>
            <person name="Abouelleil A."/>
            <person name="Chapman S.B."/>
            <person name="Priest M."/>
            <person name="Young S.K."/>
            <person name="Wortman J."/>
            <person name="Nusbaum C."/>
            <person name="Birren B."/>
        </authorList>
    </citation>
    <scope>NUCLEOTIDE SEQUENCE [LARGE SCALE GENOMIC DNA]</scope>
    <source>
        <strain evidence="2 3">CBS 121828</strain>
    </source>
</reference>
<evidence type="ECO:0000313" key="3">
    <source>
        <dbReference type="Proteomes" id="UP000053599"/>
    </source>
</evidence>
<feature type="region of interest" description="Disordered" evidence="1">
    <location>
        <begin position="541"/>
        <end position="564"/>
    </location>
</feature>
<accession>A0A0D1YPZ2</accession>
<dbReference type="OrthoDB" id="4161272at2759"/>
<dbReference type="STRING" id="1016849.A0A0D1YPZ2"/>
<proteinExistence type="predicted"/>
<gene>
    <name evidence="2" type="ORF">PV11_05387</name>
</gene>
<dbReference type="HOGENOM" id="CLU_027215_0_0_1"/>